<sequence>MEFALVALTAFLLIVPVELPDKTFIATLVLGTRYPPLPVWLGVVAAFGVQCLVAVTAGHLVSALPQRPVSFAAAGLFAVGAGLLAWRGRRADAEGAAQEREYGDRLAGRDARRGWKAAAASFVVLFTAEWGDLSQLLAVALVARGQPPVAVFLGSWAALTLVSGAAVLSGRWLLTRVKLSVITYIGAAVCAVLAVVTVVTAW</sequence>
<evidence type="ECO:0000256" key="2">
    <source>
        <dbReference type="ARBA" id="ARBA00009190"/>
    </source>
</evidence>
<gene>
    <name evidence="7" type="ORF">GCM10010124_30490</name>
</gene>
<evidence type="ECO:0000256" key="5">
    <source>
        <dbReference type="ARBA" id="ARBA00023136"/>
    </source>
</evidence>
<accession>A0A8J3BP41</accession>
<evidence type="ECO:0000313" key="7">
    <source>
        <dbReference type="EMBL" id="GGK35695.1"/>
    </source>
</evidence>
<keyword evidence="8" id="KW-1185">Reference proteome</keyword>
<evidence type="ECO:0000256" key="6">
    <source>
        <dbReference type="RuleBase" id="RU365102"/>
    </source>
</evidence>
<feature type="transmembrane region" description="Helical" evidence="6">
    <location>
        <begin position="149"/>
        <end position="169"/>
    </location>
</feature>
<dbReference type="PANTHER" id="PTHR12608">
    <property type="entry name" value="TRANSMEMBRANE PROTEIN HTP-1 RELATED"/>
    <property type="match status" value="1"/>
</dbReference>
<feature type="transmembrane region" description="Helical" evidence="6">
    <location>
        <begin position="68"/>
        <end position="86"/>
    </location>
</feature>
<feature type="transmembrane region" description="Helical" evidence="6">
    <location>
        <begin position="181"/>
        <end position="201"/>
    </location>
</feature>
<evidence type="ECO:0000256" key="1">
    <source>
        <dbReference type="ARBA" id="ARBA00004141"/>
    </source>
</evidence>
<reference evidence="7" key="2">
    <citation type="submission" date="2020-09" db="EMBL/GenBank/DDBJ databases">
        <authorList>
            <person name="Sun Q."/>
            <person name="Ohkuma M."/>
        </authorList>
    </citation>
    <scope>NUCLEOTIDE SEQUENCE</scope>
    <source>
        <strain evidence="7">JCM 3091</strain>
    </source>
</reference>
<keyword evidence="4 6" id="KW-1133">Transmembrane helix</keyword>
<evidence type="ECO:0000256" key="4">
    <source>
        <dbReference type="ARBA" id="ARBA00022989"/>
    </source>
</evidence>
<dbReference type="InterPro" id="IPR001727">
    <property type="entry name" value="GDT1-like"/>
</dbReference>
<protein>
    <recommendedName>
        <fullName evidence="6">GDT1 family protein</fullName>
    </recommendedName>
</protein>
<keyword evidence="5 6" id="KW-0472">Membrane</keyword>
<comment type="similarity">
    <text evidence="2 6">Belongs to the GDT1 family.</text>
</comment>
<organism evidence="7 8">
    <name type="scientific">Pilimelia terevasa</name>
    <dbReference type="NCBI Taxonomy" id="53372"/>
    <lineage>
        <taxon>Bacteria</taxon>
        <taxon>Bacillati</taxon>
        <taxon>Actinomycetota</taxon>
        <taxon>Actinomycetes</taxon>
        <taxon>Micromonosporales</taxon>
        <taxon>Micromonosporaceae</taxon>
        <taxon>Pilimelia</taxon>
    </lineage>
</organism>
<dbReference type="RefSeq" id="WP_189114994.1">
    <property type="nucleotide sequence ID" value="NZ_BMQC01000010.1"/>
</dbReference>
<evidence type="ECO:0000256" key="3">
    <source>
        <dbReference type="ARBA" id="ARBA00022692"/>
    </source>
</evidence>
<dbReference type="Proteomes" id="UP000662200">
    <property type="component" value="Unassembled WGS sequence"/>
</dbReference>
<evidence type="ECO:0000313" key="8">
    <source>
        <dbReference type="Proteomes" id="UP000662200"/>
    </source>
</evidence>
<comment type="subcellular location">
    <subcellularLocation>
        <location evidence="1 6">Membrane</location>
        <topology evidence="1 6">Multi-pass membrane protein</topology>
    </subcellularLocation>
</comment>
<dbReference type="GO" id="GO:0016020">
    <property type="term" value="C:membrane"/>
    <property type="evidence" value="ECO:0007669"/>
    <property type="project" value="UniProtKB-SubCell"/>
</dbReference>
<dbReference type="Pfam" id="PF01169">
    <property type="entry name" value="GDT1"/>
    <property type="match status" value="2"/>
</dbReference>
<dbReference type="AlphaFoldDB" id="A0A8J3BP41"/>
<keyword evidence="3 6" id="KW-0812">Transmembrane</keyword>
<comment type="caution">
    <text evidence="6">Lacks conserved residue(s) required for the propagation of feature annotation.</text>
</comment>
<dbReference type="PANTHER" id="PTHR12608:SF1">
    <property type="entry name" value="TRANSMEMBRANE PROTEIN 165"/>
    <property type="match status" value="1"/>
</dbReference>
<comment type="caution">
    <text evidence="7">The sequence shown here is derived from an EMBL/GenBank/DDBJ whole genome shotgun (WGS) entry which is preliminary data.</text>
</comment>
<name>A0A8J3BP41_9ACTN</name>
<reference evidence="7" key="1">
    <citation type="journal article" date="2014" name="Int. J. Syst. Evol. Microbiol.">
        <title>Complete genome sequence of Corynebacterium casei LMG S-19264T (=DSM 44701T), isolated from a smear-ripened cheese.</title>
        <authorList>
            <consortium name="US DOE Joint Genome Institute (JGI-PGF)"/>
            <person name="Walter F."/>
            <person name="Albersmeier A."/>
            <person name="Kalinowski J."/>
            <person name="Ruckert C."/>
        </authorList>
    </citation>
    <scope>NUCLEOTIDE SEQUENCE</scope>
    <source>
        <strain evidence="7">JCM 3091</strain>
    </source>
</reference>
<feature type="transmembrane region" description="Helical" evidence="6">
    <location>
        <begin position="39"/>
        <end position="61"/>
    </location>
</feature>
<dbReference type="EMBL" id="BMQC01000010">
    <property type="protein sequence ID" value="GGK35695.1"/>
    <property type="molecule type" value="Genomic_DNA"/>
</dbReference>
<proteinExistence type="inferred from homology"/>
<dbReference type="GO" id="GO:0046873">
    <property type="term" value="F:metal ion transmembrane transporter activity"/>
    <property type="evidence" value="ECO:0007669"/>
    <property type="project" value="InterPro"/>
</dbReference>